<dbReference type="EMBL" id="MU864375">
    <property type="protein sequence ID" value="KAK4189410.1"/>
    <property type="molecule type" value="Genomic_DNA"/>
</dbReference>
<evidence type="ECO:0000256" key="7">
    <source>
        <dbReference type="SAM" id="Phobius"/>
    </source>
</evidence>
<feature type="transmembrane region" description="Helical" evidence="7">
    <location>
        <begin position="49"/>
        <end position="73"/>
    </location>
</feature>
<feature type="transmembrane region" description="Helical" evidence="7">
    <location>
        <begin position="221"/>
        <end position="243"/>
    </location>
</feature>
<reference evidence="9" key="2">
    <citation type="submission" date="2023-05" db="EMBL/GenBank/DDBJ databases">
        <authorList>
            <consortium name="Lawrence Berkeley National Laboratory"/>
            <person name="Steindorff A."/>
            <person name="Hensen N."/>
            <person name="Bonometti L."/>
            <person name="Westerberg I."/>
            <person name="Brannstrom I.O."/>
            <person name="Guillou S."/>
            <person name="Cros-Aarteil S."/>
            <person name="Calhoun S."/>
            <person name="Haridas S."/>
            <person name="Kuo A."/>
            <person name="Mondo S."/>
            <person name="Pangilinan J."/>
            <person name="Riley R."/>
            <person name="Labutti K."/>
            <person name="Andreopoulos B."/>
            <person name="Lipzen A."/>
            <person name="Chen C."/>
            <person name="Yanf M."/>
            <person name="Daum C."/>
            <person name="Ng V."/>
            <person name="Clum A."/>
            <person name="Ohm R."/>
            <person name="Martin F."/>
            <person name="Silar P."/>
            <person name="Natvig D."/>
            <person name="Lalanne C."/>
            <person name="Gautier V."/>
            <person name="Ament-Velasquez S.L."/>
            <person name="Kruys A."/>
            <person name="Hutchinson M.I."/>
            <person name="Powell A.J."/>
            <person name="Barry K."/>
            <person name="Miller A.N."/>
            <person name="Grigoriev I.V."/>
            <person name="Debuchy R."/>
            <person name="Gladieux P."/>
            <person name="Thoren M.H."/>
            <person name="Johannesson H."/>
        </authorList>
    </citation>
    <scope>NUCLEOTIDE SEQUENCE</scope>
    <source>
        <strain evidence="9">PSN309</strain>
    </source>
</reference>
<evidence type="ECO:0000256" key="4">
    <source>
        <dbReference type="ARBA" id="ARBA00023136"/>
    </source>
</evidence>
<feature type="compositionally biased region" description="Low complexity" evidence="6">
    <location>
        <begin position="324"/>
        <end position="334"/>
    </location>
</feature>
<keyword evidence="3 7" id="KW-1133">Transmembrane helix</keyword>
<feature type="transmembrane region" description="Helical" evidence="7">
    <location>
        <begin position="93"/>
        <end position="112"/>
    </location>
</feature>
<dbReference type="PANTHER" id="PTHR33048:SF47">
    <property type="entry name" value="INTEGRAL MEMBRANE PROTEIN-RELATED"/>
    <property type="match status" value="1"/>
</dbReference>
<name>A0AAN6WY45_9PEZI</name>
<reference evidence="9" key="1">
    <citation type="journal article" date="2023" name="Mol. Phylogenet. Evol.">
        <title>Genome-scale phylogeny and comparative genomics of the fungal order Sordariales.</title>
        <authorList>
            <person name="Hensen N."/>
            <person name="Bonometti L."/>
            <person name="Westerberg I."/>
            <person name="Brannstrom I.O."/>
            <person name="Guillou S."/>
            <person name="Cros-Aarteil S."/>
            <person name="Calhoun S."/>
            <person name="Haridas S."/>
            <person name="Kuo A."/>
            <person name="Mondo S."/>
            <person name="Pangilinan J."/>
            <person name="Riley R."/>
            <person name="LaButti K."/>
            <person name="Andreopoulos B."/>
            <person name="Lipzen A."/>
            <person name="Chen C."/>
            <person name="Yan M."/>
            <person name="Daum C."/>
            <person name="Ng V."/>
            <person name="Clum A."/>
            <person name="Steindorff A."/>
            <person name="Ohm R.A."/>
            <person name="Martin F."/>
            <person name="Silar P."/>
            <person name="Natvig D.O."/>
            <person name="Lalanne C."/>
            <person name="Gautier V."/>
            <person name="Ament-Velasquez S.L."/>
            <person name="Kruys A."/>
            <person name="Hutchinson M.I."/>
            <person name="Powell A.J."/>
            <person name="Barry K."/>
            <person name="Miller A.N."/>
            <person name="Grigoriev I.V."/>
            <person name="Debuchy R."/>
            <person name="Gladieux P."/>
            <person name="Hiltunen Thoren M."/>
            <person name="Johannesson H."/>
        </authorList>
    </citation>
    <scope>NUCLEOTIDE SEQUENCE</scope>
    <source>
        <strain evidence="9">PSN309</strain>
    </source>
</reference>
<keyword evidence="4 7" id="KW-0472">Membrane</keyword>
<proteinExistence type="inferred from homology"/>
<gene>
    <name evidence="9" type="ORF">QBC35DRAFT_514007</name>
</gene>
<organism evidence="9 10">
    <name type="scientific">Podospora australis</name>
    <dbReference type="NCBI Taxonomy" id="1536484"/>
    <lineage>
        <taxon>Eukaryota</taxon>
        <taxon>Fungi</taxon>
        <taxon>Dikarya</taxon>
        <taxon>Ascomycota</taxon>
        <taxon>Pezizomycotina</taxon>
        <taxon>Sordariomycetes</taxon>
        <taxon>Sordariomycetidae</taxon>
        <taxon>Sordariales</taxon>
        <taxon>Podosporaceae</taxon>
        <taxon>Podospora</taxon>
    </lineage>
</organism>
<accession>A0AAN6WY45</accession>
<evidence type="ECO:0000256" key="5">
    <source>
        <dbReference type="ARBA" id="ARBA00038359"/>
    </source>
</evidence>
<evidence type="ECO:0000256" key="6">
    <source>
        <dbReference type="SAM" id="MobiDB-lite"/>
    </source>
</evidence>
<feature type="compositionally biased region" description="Polar residues" evidence="6">
    <location>
        <begin position="336"/>
        <end position="359"/>
    </location>
</feature>
<evidence type="ECO:0000313" key="10">
    <source>
        <dbReference type="Proteomes" id="UP001302126"/>
    </source>
</evidence>
<evidence type="ECO:0000256" key="1">
    <source>
        <dbReference type="ARBA" id="ARBA00004141"/>
    </source>
</evidence>
<evidence type="ECO:0000256" key="2">
    <source>
        <dbReference type="ARBA" id="ARBA00022692"/>
    </source>
</evidence>
<comment type="caution">
    <text evidence="9">The sequence shown here is derived from an EMBL/GenBank/DDBJ whole genome shotgun (WGS) entry which is preliminary data.</text>
</comment>
<dbReference type="Proteomes" id="UP001302126">
    <property type="component" value="Unassembled WGS sequence"/>
</dbReference>
<feature type="domain" description="Rhodopsin" evidence="8">
    <location>
        <begin position="34"/>
        <end position="127"/>
    </location>
</feature>
<dbReference type="InterPro" id="IPR049326">
    <property type="entry name" value="Rhodopsin_dom_fungi"/>
</dbReference>
<feature type="transmembrane region" description="Helical" evidence="7">
    <location>
        <begin position="184"/>
        <end position="205"/>
    </location>
</feature>
<evidence type="ECO:0000256" key="3">
    <source>
        <dbReference type="ARBA" id="ARBA00022989"/>
    </source>
</evidence>
<dbReference type="Pfam" id="PF20684">
    <property type="entry name" value="Fung_rhodopsin"/>
    <property type="match status" value="2"/>
</dbReference>
<protein>
    <recommendedName>
        <fullName evidence="8">Rhodopsin domain-containing protein</fullName>
    </recommendedName>
</protein>
<evidence type="ECO:0000313" key="9">
    <source>
        <dbReference type="EMBL" id="KAK4189410.1"/>
    </source>
</evidence>
<evidence type="ECO:0000259" key="8">
    <source>
        <dbReference type="Pfam" id="PF20684"/>
    </source>
</evidence>
<comment type="subcellular location">
    <subcellularLocation>
        <location evidence="1">Membrane</location>
        <topology evidence="1">Multi-pass membrane protein</topology>
    </subcellularLocation>
</comment>
<keyword evidence="10" id="KW-1185">Reference proteome</keyword>
<feature type="region of interest" description="Disordered" evidence="6">
    <location>
        <begin position="309"/>
        <end position="359"/>
    </location>
</feature>
<dbReference type="InterPro" id="IPR052337">
    <property type="entry name" value="SAT4-like"/>
</dbReference>
<sequence>MGGRVPIPMTDKGRDALIGISFLCALFGFVVFFRLLGRWRGIGFGLDDILAVVAFILSASTIGFNAAVFSSGVGYNLDPDSEIFPTLMNNLEFMLKITFIFTLVYLWTLTALKLSQLWFYLRAFSLQLRSWILAQWTLMRTGRCLDQILVLKCIIMTNILTDLMIVVLPVRTVWKLQMRITEKVAVLGCFAIGLACVSIGIVRFWQMNVIDLFGNFTGTSFTTFMLCTIELMLAGICINIPMLRPFYLRWRHKYKSSNDCGSYPLNNSDLKTIGGTGDPTKRSGKKGSHAVGSVTGNYTAWIELDDKEHEAESNVDNSSQRELTAAAGQTGAAAPSGNSNLGTSPPTINVSTKWTVTRD</sequence>
<feature type="transmembrane region" description="Helical" evidence="7">
    <location>
        <begin position="16"/>
        <end position="37"/>
    </location>
</feature>
<keyword evidence="2 7" id="KW-0812">Transmembrane</keyword>
<dbReference type="PANTHER" id="PTHR33048">
    <property type="entry name" value="PTH11-LIKE INTEGRAL MEMBRANE PROTEIN (AFU_ORTHOLOGUE AFUA_5G11245)"/>
    <property type="match status" value="1"/>
</dbReference>
<feature type="domain" description="Rhodopsin" evidence="8">
    <location>
        <begin position="134"/>
        <end position="247"/>
    </location>
</feature>
<dbReference type="GO" id="GO:0016020">
    <property type="term" value="C:membrane"/>
    <property type="evidence" value="ECO:0007669"/>
    <property type="project" value="UniProtKB-SubCell"/>
</dbReference>
<dbReference type="AlphaFoldDB" id="A0AAN6WY45"/>
<comment type="similarity">
    <text evidence="5">Belongs to the SAT4 family.</text>
</comment>